<protein>
    <submittedName>
        <fullName evidence="1">Uncharacterized protein</fullName>
    </submittedName>
</protein>
<evidence type="ECO:0000313" key="1">
    <source>
        <dbReference type="EMBL" id="PTW50489.1"/>
    </source>
</evidence>
<proteinExistence type="predicted"/>
<gene>
    <name evidence="1" type="ORF">C8N38_104124</name>
</gene>
<name>A0A8E2VKI2_9RHOB</name>
<keyword evidence="2" id="KW-1185">Reference proteome</keyword>
<reference evidence="1 2" key="1">
    <citation type="submission" date="2018-04" db="EMBL/GenBank/DDBJ databases">
        <title>Genomic Encyclopedia of Archaeal and Bacterial Type Strains, Phase II (KMG-II): from individual species to whole genera.</title>
        <authorList>
            <person name="Goeker M."/>
        </authorList>
    </citation>
    <scope>NUCLEOTIDE SEQUENCE [LARGE SCALE GENOMIC DNA]</scope>
    <source>
        <strain evidence="1 2">DSM 19783</strain>
    </source>
</reference>
<evidence type="ECO:0000313" key="2">
    <source>
        <dbReference type="Proteomes" id="UP000244037"/>
    </source>
</evidence>
<dbReference type="EMBL" id="QAYC01000004">
    <property type="protein sequence ID" value="PTW50489.1"/>
    <property type="molecule type" value="Genomic_DNA"/>
</dbReference>
<accession>A0A8E2VKI2</accession>
<comment type="caution">
    <text evidence="1">The sequence shown here is derived from an EMBL/GenBank/DDBJ whole genome shotgun (WGS) entry which is preliminary data.</text>
</comment>
<sequence length="55" mass="6253">MESLGACRKRTETAAEALVCLRPVHRQAAKTPNLFIGNELVKAIREGWTRRGFWI</sequence>
<dbReference type="Proteomes" id="UP000244037">
    <property type="component" value="Unassembled WGS sequence"/>
</dbReference>
<dbReference type="AlphaFoldDB" id="A0A8E2VKI2"/>
<organism evidence="1 2">
    <name type="scientific">Rhodovulum kholense</name>
    <dbReference type="NCBI Taxonomy" id="453584"/>
    <lineage>
        <taxon>Bacteria</taxon>
        <taxon>Pseudomonadati</taxon>
        <taxon>Pseudomonadota</taxon>
        <taxon>Alphaproteobacteria</taxon>
        <taxon>Rhodobacterales</taxon>
        <taxon>Paracoccaceae</taxon>
        <taxon>Rhodovulum</taxon>
    </lineage>
</organism>